<protein>
    <submittedName>
        <fullName evidence="3">Uncharacterized protein</fullName>
    </submittedName>
</protein>
<dbReference type="Proteomes" id="UP001266305">
    <property type="component" value="Unassembled WGS sequence"/>
</dbReference>
<evidence type="ECO:0000313" key="4">
    <source>
        <dbReference type="Proteomes" id="UP001266305"/>
    </source>
</evidence>
<feature type="non-terminal residue" evidence="3">
    <location>
        <position position="102"/>
    </location>
</feature>
<feature type="compositionally biased region" description="Basic and acidic residues" evidence="1">
    <location>
        <begin position="16"/>
        <end position="25"/>
    </location>
</feature>
<accession>A0ABQ9TNL4</accession>
<feature type="transmembrane region" description="Helical" evidence="2">
    <location>
        <begin position="30"/>
        <end position="53"/>
    </location>
</feature>
<keyword evidence="2" id="KW-0812">Transmembrane</keyword>
<keyword evidence="2" id="KW-0472">Membrane</keyword>
<feature type="compositionally biased region" description="Pro residues" evidence="1">
    <location>
        <begin position="93"/>
        <end position="102"/>
    </location>
</feature>
<sequence length="102" mass="10636">MRTENEVGRGGGGPGEGRELGARDRQEGAAGAWTLAFCPLLLVVSGTWSYLVALPRLGVEGRGLWRPPPACGIQALPGQARLGGENTWDGGRPPVPRLVPAP</sequence>
<keyword evidence="2" id="KW-1133">Transmembrane helix</keyword>
<name>A0ABQ9TNL4_SAGOE</name>
<organism evidence="3 4">
    <name type="scientific">Saguinus oedipus</name>
    <name type="common">Cotton-top tamarin</name>
    <name type="synonym">Oedipomidas oedipus</name>
    <dbReference type="NCBI Taxonomy" id="9490"/>
    <lineage>
        <taxon>Eukaryota</taxon>
        <taxon>Metazoa</taxon>
        <taxon>Chordata</taxon>
        <taxon>Craniata</taxon>
        <taxon>Vertebrata</taxon>
        <taxon>Euteleostomi</taxon>
        <taxon>Mammalia</taxon>
        <taxon>Eutheria</taxon>
        <taxon>Euarchontoglires</taxon>
        <taxon>Primates</taxon>
        <taxon>Haplorrhini</taxon>
        <taxon>Platyrrhini</taxon>
        <taxon>Cebidae</taxon>
        <taxon>Callitrichinae</taxon>
        <taxon>Saguinus</taxon>
    </lineage>
</organism>
<keyword evidence="4" id="KW-1185">Reference proteome</keyword>
<evidence type="ECO:0000313" key="3">
    <source>
        <dbReference type="EMBL" id="KAK2086256.1"/>
    </source>
</evidence>
<feature type="region of interest" description="Disordered" evidence="1">
    <location>
        <begin position="82"/>
        <end position="102"/>
    </location>
</feature>
<reference evidence="3 4" key="1">
    <citation type="submission" date="2023-05" db="EMBL/GenBank/DDBJ databases">
        <title>B98-5 Cell Line De Novo Hybrid Assembly: An Optical Mapping Approach.</title>
        <authorList>
            <person name="Kananen K."/>
            <person name="Auerbach J.A."/>
            <person name="Kautto E."/>
            <person name="Blachly J.S."/>
        </authorList>
    </citation>
    <scope>NUCLEOTIDE SEQUENCE [LARGE SCALE GENOMIC DNA]</scope>
    <source>
        <strain evidence="3">B95-8</strain>
        <tissue evidence="3">Cell line</tissue>
    </source>
</reference>
<evidence type="ECO:0000256" key="1">
    <source>
        <dbReference type="SAM" id="MobiDB-lite"/>
    </source>
</evidence>
<evidence type="ECO:0000256" key="2">
    <source>
        <dbReference type="SAM" id="Phobius"/>
    </source>
</evidence>
<feature type="region of interest" description="Disordered" evidence="1">
    <location>
        <begin position="1"/>
        <end position="25"/>
    </location>
</feature>
<dbReference type="EMBL" id="JASSZA010000020">
    <property type="protein sequence ID" value="KAK2086256.1"/>
    <property type="molecule type" value="Genomic_DNA"/>
</dbReference>
<proteinExistence type="predicted"/>
<gene>
    <name evidence="3" type="ORF">P7K49_035681</name>
</gene>
<comment type="caution">
    <text evidence="3">The sequence shown here is derived from an EMBL/GenBank/DDBJ whole genome shotgun (WGS) entry which is preliminary data.</text>
</comment>